<evidence type="ECO:0000259" key="2">
    <source>
        <dbReference type="Pfam" id="PF00188"/>
    </source>
</evidence>
<evidence type="ECO:0000256" key="1">
    <source>
        <dbReference type="SAM" id="SignalP"/>
    </source>
</evidence>
<dbReference type="Proteomes" id="UP000574761">
    <property type="component" value="Unassembled WGS sequence"/>
</dbReference>
<dbReference type="PANTHER" id="PTHR31157:SF1">
    <property type="entry name" value="SCP DOMAIN-CONTAINING PROTEIN"/>
    <property type="match status" value="1"/>
</dbReference>
<evidence type="ECO:0000313" key="3">
    <source>
        <dbReference type="EMBL" id="MBB3976170.1"/>
    </source>
</evidence>
<dbReference type="AlphaFoldDB" id="A0A7W6D8H6"/>
<dbReference type="SUPFAM" id="SSF55797">
    <property type="entry name" value="PR-1-like"/>
    <property type="match status" value="1"/>
</dbReference>
<keyword evidence="4" id="KW-1185">Reference proteome</keyword>
<dbReference type="RefSeq" id="WP_183801056.1">
    <property type="nucleotide sequence ID" value="NZ_JACIEE010000003.1"/>
</dbReference>
<dbReference type="Gene3D" id="3.40.33.10">
    <property type="entry name" value="CAP"/>
    <property type="match status" value="1"/>
</dbReference>
<comment type="caution">
    <text evidence="3">The sequence shown here is derived from an EMBL/GenBank/DDBJ whole genome shotgun (WGS) entry which is preliminary data.</text>
</comment>
<dbReference type="PROSITE" id="PS51318">
    <property type="entry name" value="TAT"/>
    <property type="match status" value="1"/>
</dbReference>
<dbReference type="EMBL" id="JACIEE010000003">
    <property type="protein sequence ID" value="MBB3976170.1"/>
    <property type="molecule type" value="Genomic_DNA"/>
</dbReference>
<evidence type="ECO:0000313" key="4">
    <source>
        <dbReference type="Proteomes" id="UP000574761"/>
    </source>
</evidence>
<proteinExistence type="predicted"/>
<reference evidence="3 4" key="1">
    <citation type="submission" date="2020-08" db="EMBL/GenBank/DDBJ databases">
        <title>Genomic Encyclopedia of Type Strains, Phase IV (KMG-IV): sequencing the most valuable type-strain genomes for metagenomic binning, comparative biology and taxonomic classification.</title>
        <authorList>
            <person name="Goeker M."/>
        </authorList>
    </citation>
    <scope>NUCLEOTIDE SEQUENCE [LARGE SCALE GENOMIC DNA]</scope>
    <source>
        <strain evidence="3 4">DSM 100211</strain>
    </source>
</reference>
<dbReference type="PROSITE" id="PS51257">
    <property type="entry name" value="PROKAR_LIPOPROTEIN"/>
    <property type="match status" value="1"/>
</dbReference>
<sequence length="167" mass="17566">MTTKTNPIRRRVLLATALGATATAISSCTTMGVIGTASDTSDQTDATLAMINKLRGDRGLEPLSHERAAANAARDQASRMAVAGKMQHNIGIGADFGKRMKGMEVPLPAAENIAVGQDDAARAFQAWVDSPKHLANMLGSGYRGLGVAEARNPKSGNRPYWAMVLSS</sequence>
<dbReference type="InterPro" id="IPR006311">
    <property type="entry name" value="TAT_signal"/>
</dbReference>
<dbReference type="PANTHER" id="PTHR31157">
    <property type="entry name" value="SCP DOMAIN-CONTAINING PROTEIN"/>
    <property type="match status" value="1"/>
</dbReference>
<organism evidence="3 4">
    <name type="scientific">Mycoplana azooxidifex</name>
    <dbReference type="NCBI Taxonomy" id="1636188"/>
    <lineage>
        <taxon>Bacteria</taxon>
        <taxon>Pseudomonadati</taxon>
        <taxon>Pseudomonadota</taxon>
        <taxon>Alphaproteobacteria</taxon>
        <taxon>Hyphomicrobiales</taxon>
        <taxon>Rhizobiaceae</taxon>
        <taxon>Mycoplana</taxon>
    </lineage>
</organism>
<dbReference type="Pfam" id="PF00188">
    <property type="entry name" value="CAP"/>
    <property type="match status" value="1"/>
</dbReference>
<feature type="chain" id="PRO_5030668610" evidence="1">
    <location>
        <begin position="27"/>
        <end position="167"/>
    </location>
</feature>
<dbReference type="InterPro" id="IPR035940">
    <property type="entry name" value="CAP_sf"/>
</dbReference>
<name>A0A7W6D8H6_9HYPH</name>
<gene>
    <name evidence="3" type="ORF">GGQ64_001359</name>
</gene>
<feature type="signal peptide" evidence="1">
    <location>
        <begin position="1"/>
        <end position="26"/>
    </location>
</feature>
<feature type="domain" description="SCP" evidence="2">
    <location>
        <begin position="48"/>
        <end position="159"/>
    </location>
</feature>
<protein>
    <submittedName>
        <fullName evidence="3">Uncharacterized protein YkwD</fullName>
    </submittedName>
</protein>
<dbReference type="InterPro" id="IPR014044">
    <property type="entry name" value="CAP_dom"/>
</dbReference>
<accession>A0A7W6D8H6</accession>
<dbReference type="CDD" id="cd05379">
    <property type="entry name" value="CAP_bacterial"/>
    <property type="match status" value="1"/>
</dbReference>
<keyword evidence="1" id="KW-0732">Signal</keyword>